<dbReference type="GO" id="GO:0016757">
    <property type="term" value="F:glycosyltransferase activity"/>
    <property type="evidence" value="ECO:0007669"/>
    <property type="project" value="UniProtKB-KW"/>
</dbReference>
<comment type="similarity">
    <text evidence="1">Belongs to the glycosyltransferase 34 family.</text>
</comment>
<evidence type="ECO:0000256" key="3">
    <source>
        <dbReference type="ARBA" id="ARBA00022679"/>
    </source>
</evidence>
<dbReference type="Gene3D" id="3.90.550.10">
    <property type="entry name" value="Spore Coat Polysaccharide Biosynthesis Protein SpsA, Chain A"/>
    <property type="match status" value="1"/>
</dbReference>
<dbReference type="OrthoDB" id="3763672at2759"/>
<comment type="caution">
    <text evidence="4">The sequence shown here is derived from an EMBL/GenBank/DDBJ whole genome shotgun (WGS) entry which is preliminary data.</text>
</comment>
<proteinExistence type="inferred from homology"/>
<evidence type="ECO:0000256" key="2">
    <source>
        <dbReference type="ARBA" id="ARBA00022676"/>
    </source>
</evidence>
<evidence type="ECO:0000313" key="5">
    <source>
        <dbReference type="Proteomes" id="UP000813385"/>
    </source>
</evidence>
<dbReference type="EMBL" id="JAGPXD010000001">
    <property type="protein sequence ID" value="KAH7374861.1"/>
    <property type="molecule type" value="Genomic_DNA"/>
</dbReference>
<dbReference type="GO" id="GO:0006487">
    <property type="term" value="P:protein N-linked glycosylation"/>
    <property type="evidence" value="ECO:0007669"/>
    <property type="project" value="TreeGrafter"/>
</dbReference>
<gene>
    <name evidence="4" type="ORF">B0T11DRAFT_334355</name>
</gene>
<dbReference type="Proteomes" id="UP000813385">
    <property type="component" value="Unassembled WGS sequence"/>
</dbReference>
<protein>
    <recommendedName>
        <fullName evidence="6">Nucleotide-diphospho-sugar transferase domain-containing protein</fullName>
    </recommendedName>
</protein>
<evidence type="ECO:0000313" key="4">
    <source>
        <dbReference type="EMBL" id="KAH7374861.1"/>
    </source>
</evidence>
<dbReference type="PANTHER" id="PTHR31306:SF3">
    <property type="entry name" value="NUCLEOTIDE-DIPHOSPHO-SUGAR TRANSFERASE DOMAIN-CONTAINING PROTEIN"/>
    <property type="match status" value="1"/>
</dbReference>
<evidence type="ECO:0000256" key="1">
    <source>
        <dbReference type="ARBA" id="ARBA00005664"/>
    </source>
</evidence>
<keyword evidence="3" id="KW-0808">Transferase</keyword>
<dbReference type="PANTHER" id="PTHR31306">
    <property type="entry name" value="ALPHA-1,6-MANNOSYLTRANSFERASE MNN11-RELATED"/>
    <property type="match status" value="1"/>
</dbReference>
<dbReference type="InterPro" id="IPR008630">
    <property type="entry name" value="Glyco_trans_34"/>
</dbReference>
<dbReference type="AlphaFoldDB" id="A0A8K0TUE8"/>
<keyword evidence="5" id="KW-1185">Reference proteome</keyword>
<dbReference type="SUPFAM" id="SSF53448">
    <property type="entry name" value="Nucleotide-diphospho-sugar transferases"/>
    <property type="match status" value="1"/>
</dbReference>
<reference evidence="4" key="1">
    <citation type="journal article" date="2021" name="Nat. Commun.">
        <title>Genetic determinants of endophytism in the Arabidopsis root mycobiome.</title>
        <authorList>
            <person name="Mesny F."/>
            <person name="Miyauchi S."/>
            <person name="Thiergart T."/>
            <person name="Pickel B."/>
            <person name="Atanasova L."/>
            <person name="Karlsson M."/>
            <person name="Huettel B."/>
            <person name="Barry K.W."/>
            <person name="Haridas S."/>
            <person name="Chen C."/>
            <person name="Bauer D."/>
            <person name="Andreopoulos W."/>
            <person name="Pangilinan J."/>
            <person name="LaButti K."/>
            <person name="Riley R."/>
            <person name="Lipzen A."/>
            <person name="Clum A."/>
            <person name="Drula E."/>
            <person name="Henrissat B."/>
            <person name="Kohler A."/>
            <person name="Grigoriev I.V."/>
            <person name="Martin F.M."/>
            <person name="Hacquard S."/>
        </authorList>
    </citation>
    <scope>NUCLEOTIDE SEQUENCE</scope>
    <source>
        <strain evidence="4">MPI-CAGE-AT-0016</strain>
    </source>
</reference>
<accession>A0A8K0TUE8</accession>
<name>A0A8K0TUE8_9PEZI</name>
<keyword evidence="2" id="KW-0328">Glycosyltransferase</keyword>
<dbReference type="InterPro" id="IPR029044">
    <property type="entry name" value="Nucleotide-diphossugar_trans"/>
</dbReference>
<dbReference type="GO" id="GO:0000139">
    <property type="term" value="C:Golgi membrane"/>
    <property type="evidence" value="ECO:0007669"/>
    <property type="project" value="TreeGrafter"/>
</dbReference>
<organism evidence="4 5">
    <name type="scientific">Plectosphaerella cucumerina</name>
    <dbReference type="NCBI Taxonomy" id="40658"/>
    <lineage>
        <taxon>Eukaryota</taxon>
        <taxon>Fungi</taxon>
        <taxon>Dikarya</taxon>
        <taxon>Ascomycota</taxon>
        <taxon>Pezizomycotina</taxon>
        <taxon>Sordariomycetes</taxon>
        <taxon>Hypocreomycetidae</taxon>
        <taxon>Glomerellales</taxon>
        <taxon>Plectosphaerellaceae</taxon>
        <taxon>Plectosphaerella</taxon>
    </lineage>
</organism>
<evidence type="ECO:0008006" key="6">
    <source>
        <dbReference type="Google" id="ProtNLM"/>
    </source>
</evidence>
<sequence>MRTMAMPVSIDTARYRWVLRAILPGRRALFTLVFALSSFGLLVLYALSQQSYAQLHSNMSSRWHKEYTSPVPGAEDFAHTVADMWRPYIHDADIANYTTKFGRNYTIDESRRVWDRPLGKDVLILDVDTRLDDPGRGSIMQKLTPRLAGRLNHYIYALIHGYDYRLIHAPKYWFRHQTWVKVPMMRESLKSYKFVVFLDSDAIFVEPLVPLEWLMDLWGVKNETTLAAMAIDLDEPSNYDSRGNIMWNTGFVITQQSQRTDDMFDSWVNCPTDEEFPGCSHWEYSWAHEQAAFAEYIRYEYNETDELVPIPSNDANGSPYIPQNATCGGAFVSHYWHSKNQSITDLHELVAGGLSHELEDGRGGDLMFKTFLDEHPFDRR</sequence>